<proteinExistence type="predicted"/>
<dbReference type="AlphaFoldDB" id="A0AAD5TN11"/>
<dbReference type="GO" id="GO:0017000">
    <property type="term" value="P:antibiotic biosynthetic process"/>
    <property type="evidence" value="ECO:0007669"/>
    <property type="project" value="InterPro"/>
</dbReference>
<feature type="compositionally biased region" description="Low complexity" evidence="1">
    <location>
        <begin position="184"/>
        <end position="202"/>
    </location>
</feature>
<name>A0AAD5TN11_9FUNG</name>
<feature type="region of interest" description="Disordered" evidence="1">
    <location>
        <begin position="158"/>
        <end position="202"/>
    </location>
</feature>
<dbReference type="Pfam" id="PF18678">
    <property type="entry name" value="AOC_like"/>
    <property type="match status" value="1"/>
</dbReference>
<evidence type="ECO:0000313" key="5">
    <source>
        <dbReference type="Proteomes" id="UP001212152"/>
    </source>
</evidence>
<dbReference type="Proteomes" id="UP001212152">
    <property type="component" value="Unassembled WGS sequence"/>
</dbReference>
<dbReference type="EMBL" id="JADGJQ010000021">
    <property type="protein sequence ID" value="KAJ3179351.1"/>
    <property type="molecule type" value="Genomic_DNA"/>
</dbReference>
<comment type="caution">
    <text evidence="4">The sequence shown here is derived from an EMBL/GenBank/DDBJ whole genome shotgun (WGS) entry which is preliminary data.</text>
</comment>
<evidence type="ECO:0000256" key="1">
    <source>
        <dbReference type="SAM" id="MobiDB-lite"/>
    </source>
</evidence>
<evidence type="ECO:0000256" key="2">
    <source>
        <dbReference type="SAM" id="SignalP"/>
    </source>
</evidence>
<keyword evidence="5" id="KW-1185">Reference proteome</keyword>
<reference evidence="4" key="1">
    <citation type="submission" date="2020-05" db="EMBL/GenBank/DDBJ databases">
        <title>Phylogenomic resolution of chytrid fungi.</title>
        <authorList>
            <person name="Stajich J.E."/>
            <person name="Amses K."/>
            <person name="Simmons R."/>
            <person name="Seto K."/>
            <person name="Myers J."/>
            <person name="Bonds A."/>
            <person name="Quandt C.A."/>
            <person name="Barry K."/>
            <person name="Liu P."/>
            <person name="Grigoriev I."/>
            <person name="Longcore J.E."/>
            <person name="James T.Y."/>
        </authorList>
    </citation>
    <scope>NUCLEOTIDE SEQUENCE</scope>
    <source>
        <strain evidence="4">JEL0379</strain>
    </source>
</reference>
<sequence length="354" mass="36940">MSYQHLVLAVLLFFTALPYADARPARVITARGRVRPFRPRAVDTTVFPPITTTIILASQSSTPTTPAATVISATLASQSSPLATPTPAATTLTSTPPIETVNVTSFTSSSSASLISSSITFATSSQPEGDCMTQWPTMATFTDFPTPPWNGGEKPTVTDATFTNFPTPPGNGGGESPPPRTDFPTSTTCDEETTTTAAPTETAPPMHDCFTCADGFDLVVEKFNEVFVSSRKTATGSVFLSDLTAEDGSALGTSRGVCSNITSSGVTDEFLNYCTSQYTLSSLGSFQLAGLFDSTLTTPQDVGTVTGTSGTLFGAIGSDKFVFTFPANDSTSPPTGGAHTISVCVVSQDWDGRE</sequence>
<feature type="signal peptide" evidence="2">
    <location>
        <begin position="1"/>
        <end position="22"/>
    </location>
</feature>
<protein>
    <recommendedName>
        <fullName evidence="3">Allene oxide cyclase barrel-like domain-containing protein</fullName>
    </recommendedName>
</protein>
<accession>A0AAD5TN11</accession>
<organism evidence="4 5">
    <name type="scientific">Geranomyces variabilis</name>
    <dbReference type="NCBI Taxonomy" id="109894"/>
    <lineage>
        <taxon>Eukaryota</taxon>
        <taxon>Fungi</taxon>
        <taxon>Fungi incertae sedis</taxon>
        <taxon>Chytridiomycota</taxon>
        <taxon>Chytridiomycota incertae sedis</taxon>
        <taxon>Chytridiomycetes</taxon>
        <taxon>Spizellomycetales</taxon>
        <taxon>Powellomycetaceae</taxon>
        <taxon>Geranomyces</taxon>
    </lineage>
</organism>
<feature type="chain" id="PRO_5042212438" description="Allene oxide cyclase barrel-like domain-containing protein" evidence="2">
    <location>
        <begin position="23"/>
        <end position="354"/>
    </location>
</feature>
<keyword evidence="2" id="KW-0732">Signal</keyword>
<feature type="domain" description="Allene oxide cyclase barrel-like" evidence="3">
    <location>
        <begin position="241"/>
        <end position="320"/>
    </location>
</feature>
<dbReference type="InterPro" id="IPR041013">
    <property type="entry name" value="AOC-like"/>
</dbReference>
<dbReference type="GO" id="GO:0016853">
    <property type="term" value="F:isomerase activity"/>
    <property type="evidence" value="ECO:0007669"/>
    <property type="project" value="InterPro"/>
</dbReference>
<gene>
    <name evidence="4" type="ORF">HDU87_002960</name>
</gene>
<evidence type="ECO:0000259" key="3">
    <source>
        <dbReference type="Pfam" id="PF18678"/>
    </source>
</evidence>
<evidence type="ECO:0000313" key="4">
    <source>
        <dbReference type="EMBL" id="KAJ3179351.1"/>
    </source>
</evidence>